<feature type="compositionally biased region" description="Basic and acidic residues" evidence="2">
    <location>
        <begin position="579"/>
        <end position="591"/>
    </location>
</feature>
<feature type="region of interest" description="Disordered" evidence="2">
    <location>
        <begin position="497"/>
        <end position="591"/>
    </location>
</feature>
<organism evidence="4 7">
    <name type="scientific">Didymodactylos carnosus</name>
    <dbReference type="NCBI Taxonomy" id="1234261"/>
    <lineage>
        <taxon>Eukaryota</taxon>
        <taxon>Metazoa</taxon>
        <taxon>Spiralia</taxon>
        <taxon>Gnathifera</taxon>
        <taxon>Rotifera</taxon>
        <taxon>Eurotatoria</taxon>
        <taxon>Bdelloidea</taxon>
        <taxon>Philodinida</taxon>
        <taxon>Philodinidae</taxon>
        <taxon>Didymodactylos</taxon>
    </lineage>
</organism>
<evidence type="ECO:0008006" key="8">
    <source>
        <dbReference type="Google" id="ProtNLM"/>
    </source>
</evidence>
<feature type="compositionally biased region" description="Low complexity" evidence="2">
    <location>
        <begin position="533"/>
        <end position="542"/>
    </location>
</feature>
<gene>
    <name evidence="4" type="ORF">GPM918_LOCUS5620</name>
    <name evidence="3" type="ORF">OVA965_LOCUS3386</name>
    <name evidence="6" type="ORF">SRO942_LOCUS5620</name>
    <name evidence="5" type="ORF">TMI583_LOCUS3385</name>
</gene>
<dbReference type="EMBL" id="CAJNOQ010000822">
    <property type="protein sequence ID" value="CAF0842146.1"/>
    <property type="molecule type" value="Genomic_DNA"/>
</dbReference>
<dbReference type="InterPro" id="IPR025662">
    <property type="entry name" value="Sigma_54_int_dom_ATP-bd_1"/>
</dbReference>
<evidence type="ECO:0000313" key="5">
    <source>
        <dbReference type="EMBL" id="CAF3558086.1"/>
    </source>
</evidence>
<accession>A0A813VT27</accession>
<dbReference type="InterPro" id="IPR027417">
    <property type="entry name" value="P-loop_NTPase"/>
</dbReference>
<feature type="coiled-coil region" evidence="1">
    <location>
        <begin position="253"/>
        <end position="280"/>
    </location>
</feature>
<dbReference type="OrthoDB" id="2386367at2759"/>
<keyword evidence="7" id="KW-1185">Reference proteome</keyword>
<dbReference type="EMBL" id="CAJOBC010000822">
    <property type="protein sequence ID" value="CAF3629478.1"/>
    <property type="molecule type" value="Genomic_DNA"/>
</dbReference>
<comment type="caution">
    <text evidence="4">The sequence shown here is derived from an EMBL/GenBank/DDBJ whole genome shotgun (WGS) entry which is preliminary data.</text>
</comment>
<evidence type="ECO:0000313" key="4">
    <source>
        <dbReference type="EMBL" id="CAF0842146.1"/>
    </source>
</evidence>
<name>A0A813VT27_9BILA</name>
<dbReference type="Proteomes" id="UP000681722">
    <property type="component" value="Unassembled WGS sequence"/>
</dbReference>
<evidence type="ECO:0000256" key="1">
    <source>
        <dbReference type="SAM" id="Coils"/>
    </source>
</evidence>
<feature type="compositionally biased region" description="Polar residues" evidence="2">
    <location>
        <begin position="505"/>
        <end position="527"/>
    </location>
</feature>
<dbReference type="EMBL" id="CAJNOK010000809">
    <property type="protein sequence ID" value="CAF0776825.1"/>
    <property type="molecule type" value="Genomic_DNA"/>
</dbReference>
<dbReference type="Proteomes" id="UP000663829">
    <property type="component" value="Unassembled WGS sequence"/>
</dbReference>
<evidence type="ECO:0000256" key="2">
    <source>
        <dbReference type="SAM" id="MobiDB-lite"/>
    </source>
</evidence>
<dbReference type="Proteomes" id="UP000677228">
    <property type="component" value="Unassembled WGS sequence"/>
</dbReference>
<dbReference type="PROSITE" id="PS00675">
    <property type="entry name" value="SIGMA54_INTERACT_1"/>
    <property type="match status" value="1"/>
</dbReference>
<proteinExistence type="predicted"/>
<dbReference type="Proteomes" id="UP000682733">
    <property type="component" value="Unassembled WGS sequence"/>
</dbReference>
<dbReference type="Gene3D" id="3.40.50.300">
    <property type="entry name" value="P-loop containing nucleotide triphosphate hydrolases"/>
    <property type="match status" value="1"/>
</dbReference>
<evidence type="ECO:0000313" key="3">
    <source>
        <dbReference type="EMBL" id="CAF0776825.1"/>
    </source>
</evidence>
<dbReference type="PANTHER" id="PTHR32046">
    <property type="entry name" value="G DOMAIN-CONTAINING PROTEIN"/>
    <property type="match status" value="1"/>
</dbReference>
<reference evidence="4" key="1">
    <citation type="submission" date="2021-02" db="EMBL/GenBank/DDBJ databases">
        <authorList>
            <person name="Nowell W R."/>
        </authorList>
    </citation>
    <scope>NUCLEOTIDE SEQUENCE</scope>
</reference>
<dbReference type="CDD" id="cd00882">
    <property type="entry name" value="Ras_like_GTPase"/>
    <property type="match status" value="1"/>
</dbReference>
<evidence type="ECO:0000313" key="6">
    <source>
        <dbReference type="EMBL" id="CAF3629478.1"/>
    </source>
</evidence>
<protein>
    <recommendedName>
        <fullName evidence="8">G domain-containing protein</fullName>
    </recommendedName>
</protein>
<dbReference type="EMBL" id="CAJOBA010000809">
    <property type="protein sequence ID" value="CAF3558086.1"/>
    <property type="molecule type" value="Genomic_DNA"/>
</dbReference>
<sequence>MVAVTNVLVIGETGSGKSTFINYLANHFHNGTLKNLKIAIPTRFHLTPNENFPHRENDVKDGKSSKTVDCQQYRFDLSVDNKDISICFIDTPGLSDTGGMTQDIENVNKIFEFVEHLSDLSAILLVLNGANSRMTVNVKNVIEKFRDRIPNVISNNFITVLTNCHQYSANFNAKATGMSDMSTVFCMQNSALSSNPKHWDANTLATIQSDWKESQETIDNILRKVLAMKSIPTNTFKDMQDDRNKIRGLLHDSRLMIVQLQQLEQELSSLEHASGQYQLNAEKYSQFYRTRTVTVRVPVSVPHYNTLCACCNSVCHEHCSLKETRKVGEQVFKYCLAMGPDGRCTQCTNRCKYRCHYHDRKTIVMDQRTISDVVMDVQEKFKSAKAGKEKMDMKCETIQETKEFIELTLQKQYEQIEQSCYRIKESCIGFNVTEELFLLIRFLQQDCELLTSQGPKLKAYNFIQKLQNLCKKLEEQSPLTDNDETFYDVIDKRNEQTGPSVVKRSMSNNAESKTNTSKIKSCVVSSDQPERVSSPTSTPRSLTLKEEKYATLSNSSMNTHNDEKKKYKQTPLEEDTDDERNGDSEDSKKFGEVTNEKLVSLYKKNVKSGTNSNEECNEIRKELNRRCRGKSVGYLSSYDVPTLCEYYATYRTRNAEELYKNQSTLQHKIQDLIDDDPLNISKISNDMLLQLAAVSLVIQKLSISEDK</sequence>
<dbReference type="SUPFAM" id="SSF52540">
    <property type="entry name" value="P-loop containing nucleoside triphosphate hydrolases"/>
    <property type="match status" value="1"/>
</dbReference>
<dbReference type="AlphaFoldDB" id="A0A813VT27"/>
<evidence type="ECO:0000313" key="7">
    <source>
        <dbReference type="Proteomes" id="UP000663829"/>
    </source>
</evidence>
<dbReference type="PANTHER" id="PTHR32046:SF12">
    <property type="entry name" value="AIG1-TYPE G DOMAIN-CONTAINING PROTEIN"/>
    <property type="match status" value="1"/>
</dbReference>
<keyword evidence="1" id="KW-0175">Coiled coil</keyword>